<dbReference type="AlphaFoldDB" id="A0A917U327"/>
<dbReference type="Pfam" id="PF01478">
    <property type="entry name" value="Peptidase_A24"/>
    <property type="match status" value="1"/>
</dbReference>
<dbReference type="InterPro" id="IPR000045">
    <property type="entry name" value="Prepilin_IV_endopep_pep"/>
</dbReference>
<evidence type="ECO:0000313" key="5">
    <source>
        <dbReference type="Proteomes" id="UP000642070"/>
    </source>
</evidence>
<dbReference type="Gene3D" id="1.20.120.1220">
    <property type="match status" value="1"/>
</dbReference>
<evidence type="ECO:0000256" key="1">
    <source>
        <dbReference type="ARBA" id="ARBA00005801"/>
    </source>
</evidence>
<protein>
    <recommendedName>
        <fullName evidence="3">Prepilin type IV endopeptidase peptidase domain-containing protein</fullName>
    </recommendedName>
</protein>
<reference evidence="4" key="2">
    <citation type="submission" date="2020-09" db="EMBL/GenBank/DDBJ databases">
        <authorList>
            <person name="Sun Q."/>
            <person name="Ohkuma M."/>
        </authorList>
    </citation>
    <scope>NUCLEOTIDE SEQUENCE</scope>
    <source>
        <strain evidence="4">JCM 19831</strain>
    </source>
</reference>
<keyword evidence="2" id="KW-0812">Transmembrane</keyword>
<name>A0A917U327_9ACTN</name>
<dbReference type="GO" id="GO:0005886">
    <property type="term" value="C:plasma membrane"/>
    <property type="evidence" value="ECO:0007669"/>
    <property type="project" value="TreeGrafter"/>
</dbReference>
<evidence type="ECO:0000259" key="3">
    <source>
        <dbReference type="Pfam" id="PF01478"/>
    </source>
</evidence>
<keyword evidence="2" id="KW-0472">Membrane</keyword>
<reference evidence="4" key="1">
    <citation type="journal article" date="2014" name="Int. J. Syst. Evol. Microbiol.">
        <title>Complete genome sequence of Corynebacterium casei LMG S-19264T (=DSM 44701T), isolated from a smear-ripened cheese.</title>
        <authorList>
            <consortium name="US DOE Joint Genome Institute (JGI-PGF)"/>
            <person name="Walter F."/>
            <person name="Albersmeier A."/>
            <person name="Kalinowski J."/>
            <person name="Ruckert C."/>
        </authorList>
    </citation>
    <scope>NUCLEOTIDE SEQUENCE</scope>
    <source>
        <strain evidence="4">JCM 19831</strain>
    </source>
</reference>
<feature type="transmembrane region" description="Helical" evidence="2">
    <location>
        <begin position="71"/>
        <end position="92"/>
    </location>
</feature>
<gene>
    <name evidence="4" type="ORF">GCM10007977_061940</name>
</gene>
<evidence type="ECO:0000256" key="2">
    <source>
        <dbReference type="SAM" id="Phobius"/>
    </source>
</evidence>
<comment type="caution">
    <text evidence="4">The sequence shown here is derived from an EMBL/GenBank/DDBJ whole genome shotgun (WGS) entry which is preliminary data.</text>
</comment>
<dbReference type="InterPro" id="IPR050882">
    <property type="entry name" value="Prepilin_peptidase/N-MTase"/>
</dbReference>
<sequence length="170" mass="17427">MATAFPFAALTLCVDALVPLLVYCFVAAVGVTLTFVDLAVHRLPDRLTITLATGVVAAFGITSLADGERMALLEGLVSGLGVALVYVLMWLVTSGGISLGDAKLALGLGVVVGWSGWRSAVFAVVLGLVLTGLAAVVLLSAGRASRNDPIPHGPFMILAALTTVSAIHTW</sequence>
<dbReference type="PANTHER" id="PTHR30487:SF0">
    <property type="entry name" value="PREPILIN LEADER PEPTIDASE_N-METHYLTRANSFERASE-RELATED"/>
    <property type="match status" value="1"/>
</dbReference>
<dbReference type="Proteomes" id="UP000642070">
    <property type="component" value="Unassembled WGS sequence"/>
</dbReference>
<comment type="similarity">
    <text evidence="1">Belongs to the peptidase A24 family.</text>
</comment>
<feature type="domain" description="Prepilin type IV endopeptidase peptidase" evidence="3">
    <location>
        <begin position="25"/>
        <end position="132"/>
    </location>
</feature>
<dbReference type="PANTHER" id="PTHR30487">
    <property type="entry name" value="TYPE 4 PREPILIN-LIKE PROTEINS LEADER PEPTIDE-PROCESSING ENZYME"/>
    <property type="match status" value="1"/>
</dbReference>
<dbReference type="GO" id="GO:0004190">
    <property type="term" value="F:aspartic-type endopeptidase activity"/>
    <property type="evidence" value="ECO:0007669"/>
    <property type="project" value="InterPro"/>
</dbReference>
<keyword evidence="2" id="KW-1133">Transmembrane helix</keyword>
<accession>A0A917U327</accession>
<feature type="transmembrane region" description="Helical" evidence="2">
    <location>
        <begin position="47"/>
        <end position="65"/>
    </location>
</feature>
<organism evidence="4 5">
    <name type="scientific">Dactylosporangium sucinum</name>
    <dbReference type="NCBI Taxonomy" id="1424081"/>
    <lineage>
        <taxon>Bacteria</taxon>
        <taxon>Bacillati</taxon>
        <taxon>Actinomycetota</taxon>
        <taxon>Actinomycetes</taxon>
        <taxon>Micromonosporales</taxon>
        <taxon>Micromonosporaceae</taxon>
        <taxon>Dactylosporangium</taxon>
    </lineage>
</organism>
<keyword evidence="5" id="KW-1185">Reference proteome</keyword>
<dbReference type="EMBL" id="BMPI01000034">
    <property type="protein sequence ID" value="GGM51848.1"/>
    <property type="molecule type" value="Genomic_DNA"/>
</dbReference>
<feature type="transmembrane region" description="Helical" evidence="2">
    <location>
        <begin position="123"/>
        <end position="141"/>
    </location>
</feature>
<evidence type="ECO:0000313" key="4">
    <source>
        <dbReference type="EMBL" id="GGM51848.1"/>
    </source>
</evidence>
<dbReference type="GO" id="GO:0006465">
    <property type="term" value="P:signal peptide processing"/>
    <property type="evidence" value="ECO:0007669"/>
    <property type="project" value="TreeGrafter"/>
</dbReference>
<proteinExistence type="inferred from homology"/>